<feature type="coiled-coil region" evidence="2">
    <location>
        <begin position="34"/>
        <end position="114"/>
    </location>
</feature>
<feature type="domain" description="Peptidoglycan hydrolase PcsB coiled-coil" evidence="5">
    <location>
        <begin position="90"/>
        <end position="162"/>
    </location>
</feature>
<dbReference type="InterPro" id="IPR036908">
    <property type="entry name" value="RlpA-like_sf"/>
</dbReference>
<feature type="compositionally biased region" description="Polar residues" evidence="3">
    <location>
        <begin position="277"/>
        <end position="295"/>
    </location>
</feature>
<dbReference type="Pfam" id="PF06725">
    <property type="entry name" value="3D"/>
    <property type="match status" value="1"/>
</dbReference>
<keyword evidence="2" id="KW-0175">Coiled coil</keyword>
<keyword evidence="7" id="KW-1185">Reference proteome</keyword>
<evidence type="ECO:0000256" key="2">
    <source>
        <dbReference type="SAM" id="Coils"/>
    </source>
</evidence>
<reference evidence="7" key="1">
    <citation type="submission" date="2016-10" db="EMBL/GenBank/DDBJ databases">
        <authorList>
            <person name="Varghese N."/>
            <person name="Submissions S."/>
        </authorList>
    </citation>
    <scope>NUCLEOTIDE SEQUENCE [LARGE SCALE GENOMIC DNA]</scope>
    <source>
        <strain evidence="7">DSM 16108</strain>
    </source>
</reference>
<dbReference type="PANTHER" id="PTHR39160">
    <property type="entry name" value="CELL WALL-BINDING PROTEIN YOCH"/>
    <property type="match status" value="1"/>
</dbReference>
<organism evidence="6 7">
    <name type="scientific">Marinilactibacillus piezotolerans</name>
    <dbReference type="NCBI Taxonomy" id="258723"/>
    <lineage>
        <taxon>Bacteria</taxon>
        <taxon>Bacillati</taxon>
        <taxon>Bacillota</taxon>
        <taxon>Bacilli</taxon>
        <taxon>Lactobacillales</taxon>
        <taxon>Carnobacteriaceae</taxon>
        <taxon>Marinilactibacillus</taxon>
    </lineage>
</organism>
<evidence type="ECO:0000259" key="5">
    <source>
        <dbReference type="Pfam" id="PF24568"/>
    </source>
</evidence>
<feature type="compositionally biased region" description="Low complexity" evidence="3">
    <location>
        <begin position="242"/>
        <end position="262"/>
    </location>
</feature>
<dbReference type="Gene3D" id="6.10.250.3150">
    <property type="match status" value="1"/>
</dbReference>
<dbReference type="EMBL" id="FOSJ01000025">
    <property type="protein sequence ID" value="SFK35435.1"/>
    <property type="molecule type" value="Genomic_DNA"/>
</dbReference>
<proteinExistence type="predicted"/>
<gene>
    <name evidence="6" type="ORF">SAMN04488569_102525</name>
</gene>
<dbReference type="GO" id="GO:0019867">
    <property type="term" value="C:outer membrane"/>
    <property type="evidence" value="ECO:0007669"/>
    <property type="project" value="InterPro"/>
</dbReference>
<dbReference type="PANTHER" id="PTHR39160:SF4">
    <property type="entry name" value="RESUSCITATION-PROMOTING FACTOR RPFB"/>
    <property type="match status" value="1"/>
</dbReference>
<name>A0A1I3YUH0_9LACT</name>
<dbReference type="InterPro" id="IPR051933">
    <property type="entry name" value="Resuscitation_pf_RpfB"/>
</dbReference>
<dbReference type="InterPro" id="IPR057309">
    <property type="entry name" value="PcsB_CC"/>
</dbReference>
<dbReference type="SUPFAM" id="SSF50685">
    <property type="entry name" value="Barwin-like endoglucanases"/>
    <property type="match status" value="1"/>
</dbReference>
<accession>A0A1I3YUH0</accession>
<evidence type="ECO:0000313" key="7">
    <source>
        <dbReference type="Proteomes" id="UP000199589"/>
    </source>
</evidence>
<evidence type="ECO:0000313" key="6">
    <source>
        <dbReference type="EMBL" id="SFK35435.1"/>
    </source>
</evidence>
<dbReference type="Proteomes" id="UP000199589">
    <property type="component" value="Unassembled WGS sequence"/>
</dbReference>
<evidence type="ECO:0000259" key="4">
    <source>
        <dbReference type="Pfam" id="PF06725"/>
    </source>
</evidence>
<dbReference type="GO" id="GO:0009254">
    <property type="term" value="P:peptidoglycan turnover"/>
    <property type="evidence" value="ECO:0007669"/>
    <property type="project" value="InterPro"/>
</dbReference>
<protein>
    <submittedName>
        <fullName evidence="6">Cystine transport system substrate-binding protein</fullName>
    </submittedName>
</protein>
<dbReference type="Pfam" id="PF24568">
    <property type="entry name" value="CC_PcsB"/>
    <property type="match status" value="1"/>
</dbReference>
<evidence type="ECO:0000256" key="1">
    <source>
        <dbReference type="ARBA" id="ARBA00022729"/>
    </source>
</evidence>
<dbReference type="GO" id="GO:0004553">
    <property type="term" value="F:hydrolase activity, hydrolyzing O-glycosyl compounds"/>
    <property type="evidence" value="ECO:0007669"/>
    <property type="project" value="InterPro"/>
</dbReference>
<dbReference type="AlphaFoldDB" id="A0A1I3YUH0"/>
<evidence type="ECO:0000256" key="3">
    <source>
        <dbReference type="SAM" id="MobiDB-lite"/>
    </source>
</evidence>
<keyword evidence="1" id="KW-0732">Signal</keyword>
<feature type="domain" description="3D" evidence="4">
    <location>
        <begin position="324"/>
        <end position="385"/>
    </location>
</feature>
<feature type="region of interest" description="Disordered" evidence="3">
    <location>
        <begin position="235"/>
        <end position="295"/>
    </location>
</feature>
<sequence length="385" mass="41716">MFLKAMKKWITGFAVLILGVVNIFSAQVASADSLDDIRQQQEQKQEAIDSLQAKVANALEETSAMNEKIEALNSEISDTEVNIENKEVEITEQEQIVEARLEQASQRLQALQTNGMDNDIIMAIFEAEDFSELFSRTLAVLQLTDAGNQLIEEAQVEADKLAELKEELVTEKESLKSDLALVSEEKADYDEKVSSLQALIKENQAELTQLETREADETARIEEARKAARAEAIKAAEEQRAANEAVVSTSSSSDNSSTVEAAETSNETKQSGKTETAEQTSKPAQSNSNASGRTVQVSATGYSTQQANLSTQTATGIDLRVNPRVIAVDPSVIPLGSTVEIPGKGIYIAGDTGGAIKGNKIDIHFSTVSEAYAWGRKTITVKILN</sequence>
<dbReference type="CDD" id="cd22786">
    <property type="entry name" value="DPBB_YuiC-like"/>
    <property type="match status" value="1"/>
</dbReference>
<dbReference type="InterPro" id="IPR010611">
    <property type="entry name" value="3D_dom"/>
</dbReference>
<feature type="coiled-coil region" evidence="2">
    <location>
        <begin position="147"/>
        <end position="227"/>
    </location>
</feature>